<dbReference type="EMBL" id="JBBKAR010000043">
    <property type="protein sequence ID" value="MEJ8305534.1"/>
    <property type="molecule type" value="Genomic_DNA"/>
</dbReference>
<sequence>MKSMRALTHCTIIHGHASIPPEPDMTILIGEDGNILNVGKTNELPPHADCEVINLGGKFVMPGLINAHVHLFSDGKPMQLSVGENLLNAGVKLLGTGLGKRILIKRMRKNAETALQSGVTTMRSVGEFFYQDVKLRDLIQNGKAQGPRLMVSGFFLSVTGGHGAPFLALEGDSPWEGRKNVRKNVRGGVDWIKICTTGGVTDAKALGEAGRLQMTEDEVTAICDEAHKIGLMVAAHAESPEGVRVALRGGVDTIEHGAAMDAETISLFKNNPRSLRGYSSLIPTLQAGYPTALLDRDLTNVSDTVYGNACLIYEHMLKGFRQALEHGITIGIGTDAAMSYVTHYNLWRELDHMIRFAGITTMKAIDLVTRSNAEILGLGDDRGTIDRGKKADLLVLEQNPLENIRALADPYQVMLNGAFVEKRTVRKIPEVDLLLDRI</sequence>
<proteinExistence type="predicted"/>
<reference evidence="1" key="1">
    <citation type="submission" date="2024-03" db="EMBL/GenBank/DDBJ databases">
        <title>Whole genome sequecning of epiphytes from Marcgravia umbellata leaves.</title>
        <authorList>
            <person name="Kumar G."/>
            <person name="Savka M.A."/>
        </authorList>
    </citation>
    <scope>NUCLEOTIDE SEQUENCE</scope>
    <source>
        <strain evidence="1">RIT_BL5</strain>
    </source>
</reference>
<gene>
    <name evidence="1" type="ORF">WKI47_16615</name>
</gene>
<accession>A0ACC6PF64</accession>
<evidence type="ECO:0000313" key="1">
    <source>
        <dbReference type="EMBL" id="MEJ8305534.1"/>
    </source>
</evidence>
<keyword evidence="2" id="KW-1185">Reference proteome</keyword>
<dbReference type="Proteomes" id="UP001380953">
    <property type="component" value="Unassembled WGS sequence"/>
</dbReference>
<evidence type="ECO:0000313" key="2">
    <source>
        <dbReference type="Proteomes" id="UP001380953"/>
    </source>
</evidence>
<name>A0ACC6PF64_9BACL</name>
<protein>
    <submittedName>
        <fullName evidence="1">Amidohydrolase family protein</fullName>
    </submittedName>
</protein>
<organism evidence="1 2">
    <name type="scientific">Saccharibacillus sacchari</name>
    <dbReference type="NCBI Taxonomy" id="456493"/>
    <lineage>
        <taxon>Bacteria</taxon>
        <taxon>Bacillati</taxon>
        <taxon>Bacillota</taxon>
        <taxon>Bacilli</taxon>
        <taxon>Bacillales</taxon>
        <taxon>Paenibacillaceae</taxon>
        <taxon>Saccharibacillus</taxon>
    </lineage>
</organism>
<comment type="caution">
    <text evidence="1">The sequence shown here is derived from an EMBL/GenBank/DDBJ whole genome shotgun (WGS) entry which is preliminary data.</text>
</comment>